<dbReference type="PANTHER" id="PTHR30514">
    <property type="entry name" value="GLUCOKINASE"/>
    <property type="match status" value="1"/>
</dbReference>
<dbReference type="InterPro" id="IPR047640">
    <property type="entry name" value="RpiR-like"/>
</dbReference>
<evidence type="ECO:0000256" key="1">
    <source>
        <dbReference type="ARBA" id="ARBA00023015"/>
    </source>
</evidence>
<dbReference type="Gene3D" id="3.40.50.10490">
    <property type="entry name" value="Glucose-6-phosphate isomerase like protein, domain 1"/>
    <property type="match status" value="1"/>
</dbReference>
<keyword evidence="3" id="KW-0804">Transcription</keyword>
<proteinExistence type="predicted"/>
<dbReference type="InterPro" id="IPR036388">
    <property type="entry name" value="WH-like_DNA-bd_sf"/>
</dbReference>
<organism evidence="6 7">
    <name type="scientific">Bacillus salipaludis</name>
    <dbReference type="NCBI Taxonomy" id="2547811"/>
    <lineage>
        <taxon>Bacteria</taxon>
        <taxon>Bacillati</taxon>
        <taxon>Bacillota</taxon>
        <taxon>Bacilli</taxon>
        <taxon>Bacillales</taxon>
        <taxon>Bacillaceae</taxon>
        <taxon>Bacillus</taxon>
    </lineage>
</organism>
<keyword evidence="1" id="KW-0805">Transcription regulation</keyword>
<accession>A0ABW8RMB0</accession>
<dbReference type="EMBL" id="JBJHQH010000017">
    <property type="protein sequence ID" value="MFK9093849.1"/>
    <property type="molecule type" value="Genomic_DNA"/>
</dbReference>
<dbReference type="PROSITE" id="PS51071">
    <property type="entry name" value="HTH_RPIR"/>
    <property type="match status" value="1"/>
</dbReference>
<dbReference type="Pfam" id="PF01418">
    <property type="entry name" value="HTH_6"/>
    <property type="match status" value="1"/>
</dbReference>
<keyword evidence="2" id="KW-0238">DNA-binding</keyword>
<dbReference type="PROSITE" id="PS51464">
    <property type="entry name" value="SIS"/>
    <property type="match status" value="1"/>
</dbReference>
<dbReference type="InterPro" id="IPR035472">
    <property type="entry name" value="RpiR-like_SIS"/>
</dbReference>
<dbReference type="InterPro" id="IPR001347">
    <property type="entry name" value="SIS_dom"/>
</dbReference>
<comment type="caution">
    <text evidence="6">The sequence shown here is derived from an EMBL/GenBank/DDBJ whole genome shotgun (WGS) entry which is preliminary data.</text>
</comment>
<reference evidence="6 7" key="1">
    <citation type="submission" date="2024-11" db="EMBL/GenBank/DDBJ databases">
        <authorList>
            <person name="Lucas J.A."/>
        </authorList>
    </citation>
    <scope>NUCLEOTIDE SEQUENCE [LARGE SCALE GENOMIC DNA]</scope>
    <source>
        <strain evidence="6 7">Z 5.4</strain>
    </source>
</reference>
<dbReference type="SUPFAM" id="SSF53697">
    <property type="entry name" value="SIS domain"/>
    <property type="match status" value="1"/>
</dbReference>
<dbReference type="Proteomes" id="UP001623041">
    <property type="component" value="Unassembled WGS sequence"/>
</dbReference>
<evidence type="ECO:0000259" key="5">
    <source>
        <dbReference type="PROSITE" id="PS51464"/>
    </source>
</evidence>
<dbReference type="Gene3D" id="1.10.10.10">
    <property type="entry name" value="Winged helix-like DNA-binding domain superfamily/Winged helix DNA-binding domain"/>
    <property type="match status" value="1"/>
</dbReference>
<dbReference type="InterPro" id="IPR000281">
    <property type="entry name" value="HTH_RpiR"/>
</dbReference>
<evidence type="ECO:0000259" key="4">
    <source>
        <dbReference type="PROSITE" id="PS51071"/>
    </source>
</evidence>
<sequence length="267" mass="30462">MNNSTFKNRLQIFEYTLSTSEKKIANYVLNHVESVPFESISDLSTKIGTSPSTITRFCRKLDYRSYVEFQTLLKTESIKVTDYDNIAEKMIGYYQLTLTFSKSIFQKESPEVLVNDIENSNKIVILGIGSSGLTATEFSLRLSRMGINSIAVTDSYTMFAQSVLLNSKDLIIALSNSGETPEIIKSCKEAKKNNVKVAALTKKFNSSISETADIIFYTSDSDILDDDNFYNDQLSFLFFIDVITYHLLKNKKYKENYKKVLNVWKEK</sequence>
<keyword evidence="7" id="KW-1185">Reference proteome</keyword>
<gene>
    <name evidence="6" type="ORF">ACJEBI_20510</name>
</gene>
<feature type="domain" description="HTH rpiR-type" evidence="4">
    <location>
        <begin position="4"/>
        <end position="80"/>
    </location>
</feature>
<feature type="domain" description="SIS" evidence="5">
    <location>
        <begin position="113"/>
        <end position="253"/>
    </location>
</feature>
<evidence type="ECO:0000313" key="6">
    <source>
        <dbReference type="EMBL" id="MFK9093849.1"/>
    </source>
</evidence>
<evidence type="ECO:0000313" key="7">
    <source>
        <dbReference type="Proteomes" id="UP001623041"/>
    </source>
</evidence>
<dbReference type="RefSeq" id="WP_406582347.1">
    <property type="nucleotide sequence ID" value="NZ_JBJHQH010000017.1"/>
</dbReference>
<name>A0ABW8RMB0_9BACI</name>
<evidence type="ECO:0000256" key="2">
    <source>
        <dbReference type="ARBA" id="ARBA00023125"/>
    </source>
</evidence>
<protein>
    <submittedName>
        <fullName evidence="6">MurR/RpiR family transcriptional regulator</fullName>
    </submittedName>
</protein>
<dbReference type="CDD" id="cd05013">
    <property type="entry name" value="SIS_RpiR"/>
    <property type="match status" value="1"/>
</dbReference>
<dbReference type="SUPFAM" id="SSF46689">
    <property type="entry name" value="Homeodomain-like"/>
    <property type="match status" value="1"/>
</dbReference>
<evidence type="ECO:0000256" key="3">
    <source>
        <dbReference type="ARBA" id="ARBA00023163"/>
    </source>
</evidence>
<dbReference type="InterPro" id="IPR046348">
    <property type="entry name" value="SIS_dom_sf"/>
</dbReference>
<dbReference type="InterPro" id="IPR009057">
    <property type="entry name" value="Homeodomain-like_sf"/>
</dbReference>
<dbReference type="PANTHER" id="PTHR30514:SF21">
    <property type="entry name" value="RPIR-FAMILY TRANSCRIPTIONAL REGULATOR"/>
    <property type="match status" value="1"/>
</dbReference>
<dbReference type="Pfam" id="PF01380">
    <property type="entry name" value="SIS"/>
    <property type="match status" value="1"/>
</dbReference>